<reference evidence="2 3" key="2">
    <citation type="submission" date="2024-07" db="EMBL/GenBank/DDBJ databases">
        <authorList>
            <person name="Akdeniz Z."/>
        </authorList>
    </citation>
    <scope>NUCLEOTIDE SEQUENCE [LARGE SCALE GENOMIC DNA]</scope>
</reference>
<dbReference type="EMBL" id="CATOUU010001010">
    <property type="protein sequence ID" value="CAI9967027.1"/>
    <property type="molecule type" value="Genomic_DNA"/>
</dbReference>
<accession>A0AA86R0W0</accession>
<proteinExistence type="predicted"/>
<comment type="caution">
    <text evidence="1">The sequence shown here is derived from an EMBL/GenBank/DDBJ whole genome shotgun (WGS) entry which is preliminary data.</text>
</comment>
<dbReference type="EMBL" id="CAXDID020000097">
    <property type="protein sequence ID" value="CAL6025161.1"/>
    <property type="molecule type" value="Genomic_DNA"/>
</dbReference>
<keyword evidence="3" id="KW-1185">Reference proteome</keyword>
<evidence type="ECO:0000313" key="2">
    <source>
        <dbReference type="EMBL" id="CAL6025161.1"/>
    </source>
</evidence>
<organism evidence="1">
    <name type="scientific">Hexamita inflata</name>
    <dbReference type="NCBI Taxonomy" id="28002"/>
    <lineage>
        <taxon>Eukaryota</taxon>
        <taxon>Metamonada</taxon>
        <taxon>Diplomonadida</taxon>
        <taxon>Hexamitidae</taxon>
        <taxon>Hexamitinae</taxon>
        <taxon>Hexamita</taxon>
    </lineage>
</organism>
<evidence type="ECO:0000313" key="1">
    <source>
        <dbReference type="EMBL" id="CAI9967027.1"/>
    </source>
</evidence>
<sequence>MMRMNKKLSLKQQLGHLDTIQEASCSEPEDIQCKQFEMRTRENSCLDFKAKMESDEAQQFKTLLTLTSFEVQNTKRRVVQLVQEYDGVAQYLSSIKRAQLQILDVIADL</sequence>
<evidence type="ECO:0000313" key="3">
    <source>
        <dbReference type="Proteomes" id="UP001642409"/>
    </source>
</evidence>
<gene>
    <name evidence="2" type="ORF">HINF_LOCUS29999</name>
    <name evidence="1" type="ORF">HINF_LOCUS54672</name>
</gene>
<dbReference type="Proteomes" id="UP001642409">
    <property type="component" value="Unassembled WGS sequence"/>
</dbReference>
<name>A0AA86R0W0_9EUKA</name>
<protein>
    <submittedName>
        <fullName evidence="2">Hypothetical_protein</fullName>
    </submittedName>
</protein>
<dbReference type="AlphaFoldDB" id="A0AA86R0W0"/>
<reference evidence="1" key="1">
    <citation type="submission" date="2023-06" db="EMBL/GenBank/DDBJ databases">
        <authorList>
            <person name="Kurt Z."/>
        </authorList>
    </citation>
    <scope>NUCLEOTIDE SEQUENCE</scope>
</reference>